<evidence type="ECO:0000256" key="1">
    <source>
        <dbReference type="ARBA" id="ARBA00023015"/>
    </source>
</evidence>
<dbReference type="PROSITE" id="PS50977">
    <property type="entry name" value="HTH_TETR_2"/>
    <property type="match status" value="1"/>
</dbReference>
<evidence type="ECO:0000256" key="2">
    <source>
        <dbReference type="ARBA" id="ARBA00023125"/>
    </source>
</evidence>
<dbReference type="InterPro" id="IPR009057">
    <property type="entry name" value="Homeodomain-like_sf"/>
</dbReference>
<dbReference type="Pfam" id="PF00440">
    <property type="entry name" value="TetR_N"/>
    <property type="match status" value="1"/>
</dbReference>
<organism evidence="6">
    <name type="scientific">Microbacterium sp. LWS13-1.2</name>
    <dbReference type="NCBI Taxonomy" id="3135264"/>
    <lineage>
        <taxon>Bacteria</taxon>
        <taxon>Bacillati</taxon>
        <taxon>Actinomycetota</taxon>
        <taxon>Actinomycetes</taxon>
        <taxon>Micrococcales</taxon>
        <taxon>Microbacteriaceae</taxon>
        <taxon>Microbacterium</taxon>
    </lineage>
</organism>
<sequence length="200" mass="22025">MNLRQRKAAQTRRRMLDVAIALFERDGYEATKMESIAEQAEVGTTTLYRYFPSKELLLLDQFADVLDCASRLRARPDAEPLDVSLGEVLLDIAQAVDDPGRNIASLRSLIDSSPGPRAKLWDYFLQAREQLTVAIAEREGLPASDLGVRVTAAMTLELLQIIDVTSAQTNPSPPHLQVTTAVLGQLPHAAIRFPVIHAVP</sequence>
<dbReference type="RefSeq" id="WP_349426052.1">
    <property type="nucleotide sequence ID" value="NZ_CP151632.1"/>
</dbReference>
<dbReference type="Gene3D" id="1.10.357.10">
    <property type="entry name" value="Tetracycline Repressor, domain 2"/>
    <property type="match status" value="1"/>
</dbReference>
<evidence type="ECO:0000259" key="5">
    <source>
        <dbReference type="PROSITE" id="PS50977"/>
    </source>
</evidence>
<evidence type="ECO:0000256" key="4">
    <source>
        <dbReference type="PROSITE-ProRule" id="PRU00335"/>
    </source>
</evidence>
<dbReference type="EMBL" id="CP151632">
    <property type="protein sequence ID" value="WZO35213.1"/>
    <property type="molecule type" value="Genomic_DNA"/>
</dbReference>
<dbReference type="GO" id="GO:0000976">
    <property type="term" value="F:transcription cis-regulatory region binding"/>
    <property type="evidence" value="ECO:0007669"/>
    <property type="project" value="TreeGrafter"/>
</dbReference>
<keyword evidence="1" id="KW-0805">Transcription regulation</keyword>
<keyword evidence="2 4" id="KW-0238">DNA-binding</keyword>
<dbReference type="PANTHER" id="PTHR30055">
    <property type="entry name" value="HTH-TYPE TRANSCRIPTIONAL REGULATOR RUTR"/>
    <property type="match status" value="1"/>
</dbReference>
<dbReference type="InterPro" id="IPR001647">
    <property type="entry name" value="HTH_TetR"/>
</dbReference>
<dbReference type="InterPro" id="IPR050109">
    <property type="entry name" value="HTH-type_TetR-like_transc_reg"/>
</dbReference>
<proteinExistence type="predicted"/>
<dbReference type="PRINTS" id="PR00455">
    <property type="entry name" value="HTHTETR"/>
</dbReference>
<feature type="domain" description="HTH tetR-type" evidence="5">
    <location>
        <begin position="9"/>
        <end position="69"/>
    </location>
</feature>
<reference evidence="6" key="1">
    <citation type="submission" date="2024-04" db="EMBL/GenBank/DDBJ databases">
        <authorList>
            <person name="Roder T."/>
            <person name="Oberhansli S."/>
            <person name="Kreuzer M."/>
        </authorList>
    </citation>
    <scope>NUCLEOTIDE SEQUENCE</scope>
    <source>
        <strain evidence="6">LWS13-1.2</strain>
    </source>
</reference>
<evidence type="ECO:0000313" key="6">
    <source>
        <dbReference type="EMBL" id="WZO35213.1"/>
    </source>
</evidence>
<dbReference type="PANTHER" id="PTHR30055:SF234">
    <property type="entry name" value="HTH-TYPE TRANSCRIPTIONAL REGULATOR BETI"/>
    <property type="match status" value="1"/>
</dbReference>
<dbReference type="GO" id="GO:0003700">
    <property type="term" value="F:DNA-binding transcription factor activity"/>
    <property type="evidence" value="ECO:0007669"/>
    <property type="project" value="TreeGrafter"/>
</dbReference>
<gene>
    <name evidence="6" type="ORF">MRBLWS13_002904</name>
</gene>
<evidence type="ECO:0000256" key="3">
    <source>
        <dbReference type="ARBA" id="ARBA00023163"/>
    </source>
</evidence>
<accession>A0AAU6SE84</accession>
<dbReference type="AlphaFoldDB" id="A0AAU6SE84"/>
<keyword evidence="3" id="KW-0804">Transcription</keyword>
<protein>
    <submittedName>
        <fullName evidence="6">TetR family transcriptional regulator</fullName>
    </submittedName>
</protein>
<dbReference type="SUPFAM" id="SSF46689">
    <property type="entry name" value="Homeodomain-like"/>
    <property type="match status" value="1"/>
</dbReference>
<feature type="DNA-binding region" description="H-T-H motif" evidence="4">
    <location>
        <begin position="32"/>
        <end position="51"/>
    </location>
</feature>
<name>A0AAU6SE84_9MICO</name>